<evidence type="ECO:0000256" key="3">
    <source>
        <dbReference type="ARBA" id="ARBA00022475"/>
    </source>
</evidence>
<evidence type="ECO:0000259" key="8">
    <source>
        <dbReference type="Pfam" id="PF04290"/>
    </source>
</evidence>
<comment type="function">
    <text evidence="7">Part of the tripartite ATP-independent periplasmic (TRAP) transport system.</text>
</comment>
<feature type="transmembrane region" description="Helical" evidence="7">
    <location>
        <begin position="141"/>
        <end position="161"/>
    </location>
</feature>
<feature type="transmembrane region" description="Helical" evidence="7">
    <location>
        <begin position="237"/>
        <end position="266"/>
    </location>
</feature>
<feature type="transmembrane region" description="Helical" evidence="7">
    <location>
        <begin position="286"/>
        <end position="305"/>
    </location>
</feature>
<evidence type="ECO:0000256" key="5">
    <source>
        <dbReference type="ARBA" id="ARBA00022989"/>
    </source>
</evidence>
<evidence type="ECO:0000256" key="4">
    <source>
        <dbReference type="ARBA" id="ARBA00022692"/>
    </source>
</evidence>
<feature type="transmembrane region" description="Helical" evidence="7">
    <location>
        <begin position="16"/>
        <end position="40"/>
    </location>
</feature>
<keyword evidence="7" id="KW-0997">Cell inner membrane</keyword>
<dbReference type="GO" id="GO:0022857">
    <property type="term" value="F:transmembrane transporter activity"/>
    <property type="evidence" value="ECO:0007669"/>
    <property type="project" value="UniProtKB-UniRule"/>
</dbReference>
<feature type="transmembrane region" description="Helical" evidence="7">
    <location>
        <begin position="52"/>
        <end position="76"/>
    </location>
</feature>
<evidence type="ECO:0000256" key="6">
    <source>
        <dbReference type="ARBA" id="ARBA00023136"/>
    </source>
</evidence>
<dbReference type="STRING" id="641238.SAMN04490244_106109"/>
<protein>
    <recommendedName>
        <fullName evidence="7">TRAP transporter small permease protein</fullName>
    </recommendedName>
</protein>
<keyword evidence="3" id="KW-1003">Cell membrane</keyword>
<dbReference type="AlphaFoldDB" id="A0A1H9UYQ5"/>
<keyword evidence="6 7" id="KW-0472">Membrane</keyword>
<reference evidence="9 10" key="1">
    <citation type="submission" date="2016-10" db="EMBL/GenBank/DDBJ databases">
        <authorList>
            <person name="de Groot N.N."/>
        </authorList>
    </citation>
    <scope>NUCLEOTIDE SEQUENCE [LARGE SCALE GENOMIC DNA]</scope>
    <source>
        <strain evidence="9 10">DSM 23042</strain>
    </source>
</reference>
<evidence type="ECO:0000256" key="1">
    <source>
        <dbReference type="ARBA" id="ARBA00004651"/>
    </source>
</evidence>
<name>A0A1H9UYQ5_9RHOB</name>
<feature type="domain" description="Tripartite ATP-independent periplasmic transporters DctQ component" evidence="8">
    <location>
        <begin position="181"/>
        <end position="311"/>
    </location>
</feature>
<comment type="subcellular location">
    <subcellularLocation>
        <location evidence="7">Cell inner membrane</location>
        <topology evidence="7">Multi-pass membrane protein</topology>
    </subcellularLocation>
    <subcellularLocation>
        <location evidence="1">Cell membrane</location>
        <topology evidence="1">Multi-pass membrane protein</topology>
    </subcellularLocation>
</comment>
<proteinExistence type="inferred from homology"/>
<keyword evidence="10" id="KW-1185">Reference proteome</keyword>
<feature type="transmembrane region" description="Helical" evidence="7">
    <location>
        <begin position="168"/>
        <end position="188"/>
    </location>
</feature>
<comment type="similarity">
    <text evidence="7">Belongs to the TRAP transporter small permease family.</text>
</comment>
<comment type="subunit">
    <text evidence="7">The complex comprises the extracytoplasmic solute receptor protein and the two transmembrane proteins.</text>
</comment>
<accession>A0A1H9UYQ5</accession>
<keyword evidence="4 7" id="KW-0812">Transmembrane</keyword>
<dbReference type="InterPro" id="IPR055348">
    <property type="entry name" value="DctQ"/>
</dbReference>
<evidence type="ECO:0000256" key="7">
    <source>
        <dbReference type="RuleBase" id="RU369079"/>
    </source>
</evidence>
<feature type="transmembrane region" description="Helical" evidence="7">
    <location>
        <begin position="97"/>
        <end position="121"/>
    </location>
</feature>
<evidence type="ECO:0000313" key="9">
    <source>
        <dbReference type="EMBL" id="SES14670.1"/>
    </source>
</evidence>
<dbReference type="RefSeq" id="WP_092693719.1">
    <property type="nucleotide sequence ID" value="NZ_FOGU01000006.1"/>
</dbReference>
<organism evidence="9 10">
    <name type="scientific">Tranquillimonas rosea</name>
    <dbReference type="NCBI Taxonomy" id="641238"/>
    <lineage>
        <taxon>Bacteria</taxon>
        <taxon>Pseudomonadati</taxon>
        <taxon>Pseudomonadota</taxon>
        <taxon>Alphaproteobacteria</taxon>
        <taxon>Rhodobacterales</taxon>
        <taxon>Roseobacteraceae</taxon>
        <taxon>Tranquillimonas</taxon>
    </lineage>
</organism>
<comment type="caution">
    <text evidence="7">Lacks conserved residue(s) required for the propagation of feature annotation.</text>
</comment>
<keyword evidence="2 7" id="KW-0813">Transport</keyword>
<dbReference type="GO" id="GO:0005886">
    <property type="term" value="C:plasma membrane"/>
    <property type="evidence" value="ECO:0007669"/>
    <property type="project" value="UniProtKB-SubCell"/>
</dbReference>
<dbReference type="OrthoDB" id="9794346at2"/>
<evidence type="ECO:0000256" key="2">
    <source>
        <dbReference type="ARBA" id="ARBA00022448"/>
    </source>
</evidence>
<dbReference type="Proteomes" id="UP000198885">
    <property type="component" value="Unassembled WGS sequence"/>
</dbReference>
<keyword evidence="5 7" id="KW-1133">Transmembrane helix</keyword>
<dbReference type="EMBL" id="FOGU01000006">
    <property type="protein sequence ID" value="SES14670.1"/>
    <property type="molecule type" value="Genomic_DNA"/>
</dbReference>
<gene>
    <name evidence="9" type="ORF">SAMN04490244_106109</name>
</gene>
<feature type="transmembrane region" description="Helical" evidence="7">
    <location>
        <begin position="200"/>
        <end position="216"/>
    </location>
</feature>
<sequence>MELFADTPTRAVRTRLFGWVMLAVLAAYLVNVVLTFWMGFPGLSGLWSGDGGGTVLLAALQAVAYAAAVALAVGGVGANSHRGLRADAALVTAINTFIVRAAFWIVLLVGLGDALISFLRVEGMLEAWVGGDLASDLGRSQFRGTFVHAPLVVLGIVIGAFTRSLGFIWLALLVVAAELVIVLTRFVFSYEQAFMADLVRFWYGALFLFASAYTLLEDGHVRVDLFYAGMARAKKGRVNAAGSILLGMLLCWTVLIIGCGTANSVIVSPILVFEVTQSGFGMYVKYFMAGFLGLFAVTMLIQFVAQLFDAVADTRGEPGARDAHADMM</sequence>
<dbReference type="Pfam" id="PF04290">
    <property type="entry name" value="DctQ"/>
    <property type="match status" value="1"/>
</dbReference>
<evidence type="ECO:0000313" key="10">
    <source>
        <dbReference type="Proteomes" id="UP000198885"/>
    </source>
</evidence>